<feature type="transmembrane region" description="Helical" evidence="2">
    <location>
        <begin position="139"/>
        <end position="164"/>
    </location>
</feature>
<protein>
    <recommendedName>
        <fullName evidence="3">DUF4328 domain-containing protein</fullName>
    </recommendedName>
</protein>
<dbReference type="STRING" id="882082.SaccyDRAFT_0113"/>
<dbReference type="AlphaFoldDB" id="H5XQK7"/>
<evidence type="ECO:0000313" key="4">
    <source>
        <dbReference type="EMBL" id="EHR59053.1"/>
    </source>
</evidence>
<accession>H5XQK7</accession>
<dbReference type="HOGENOM" id="CLU_067320_0_0_11"/>
<reference evidence="4 5" key="1">
    <citation type="submission" date="2011-11" db="EMBL/GenBank/DDBJ databases">
        <title>The Noncontiguous Finished sequence of Saccharomonospora cyanea NA-134.</title>
        <authorList>
            <consortium name="US DOE Joint Genome Institute"/>
            <person name="Lucas S."/>
            <person name="Han J."/>
            <person name="Lapidus A."/>
            <person name="Cheng J.-F."/>
            <person name="Goodwin L."/>
            <person name="Pitluck S."/>
            <person name="Peters L."/>
            <person name="Ovchinnikova G."/>
            <person name="Lu M."/>
            <person name="Detter J.C."/>
            <person name="Han C."/>
            <person name="Tapia R."/>
            <person name="Land M."/>
            <person name="Hauser L."/>
            <person name="Kyrpides N."/>
            <person name="Ivanova N."/>
            <person name="Pagani I."/>
            <person name="Brambilla E.-M."/>
            <person name="Klenk H.-P."/>
            <person name="Woyke T."/>
        </authorList>
    </citation>
    <scope>NUCLEOTIDE SEQUENCE [LARGE SCALE GENOMIC DNA]</scope>
    <source>
        <strain evidence="4 5">NA-134</strain>
    </source>
</reference>
<name>H5XQK7_9PSEU</name>
<evidence type="ECO:0000256" key="1">
    <source>
        <dbReference type="SAM" id="MobiDB-lite"/>
    </source>
</evidence>
<keyword evidence="2" id="KW-0812">Transmembrane</keyword>
<evidence type="ECO:0000256" key="2">
    <source>
        <dbReference type="SAM" id="Phobius"/>
    </source>
</evidence>
<feature type="domain" description="DUF4328" evidence="3">
    <location>
        <begin position="125"/>
        <end position="284"/>
    </location>
</feature>
<feature type="transmembrane region" description="Helical" evidence="2">
    <location>
        <begin position="96"/>
        <end position="119"/>
    </location>
</feature>
<sequence>MNRAASGWGPAPGHRNGQPARVPVRWVASVPDSARSAQADGDGRRQRGPYLGPPAYAAAPRWGFPHVVWRWPTAVQGTSAATPVPSQRMLLIARNAVAVLWTLAALATVAAGAEVWRYVLLVLSRDSALSSSVVGASDALVLTFSLLTFVMTVFAFAVSVWWLLVARRAAADEAGQHPPRQTWQVLVGLLVPGLNLAMAGSILAELEHAATRRPANQRPTPSRLVLVWWAAWIANALLVTLTVVWRARDGVQAQVDAVALTAFTDASAVLLAVATVQVVRRFTRLLAPMDEQFVRPLRVLRVENAPELPRRARPKTAAR</sequence>
<evidence type="ECO:0000313" key="5">
    <source>
        <dbReference type="Proteomes" id="UP000002791"/>
    </source>
</evidence>
<evidence type="ECO:0000259" key="3">
    <source>
        <dbReference type="Pfam" id="PF14219"/>
    </source>
</evidence>
<keyword evidence="2" id="KW-0472">Membrane</keyword>
<feature type="region of interest" description="Disordered" evidence="1">
    <location>
        <begin position="1"/>
        <end position="24"/>
    </location>
</feature>
<dbReference type="EMBL" id="CM001440">
    <property type="protein sequence ID" value="EHR59053.1"/>
    <property type="molecule type" value="Genomic_DNA"/>
</dbReference>
<dbReference type="Proteomes" id="UP000002791">
    <property type="component" value="Chromosome"/>
</dbReference>
<feature type="transmembrane region" description="Helical" evidence="2">
    <location>
        <begin position="185"/>
        <end position="204"/>
    </location>
</feature>
<keyword evidence="2" id="KW-1133">Transmembrane helix</keyword>
<organism evidence="4 5">
    <name type="scientific">Saccharomonospora cyanea NA-134</name>
    <dbReference type="NCBI Taxonomy" id="882082"/>
    <lineage>
        <taxon>Bacteria</taxon>
        <taxon>Bacillati</taxon>
        <taxon>Actinomycetota</taxon>
        <taxon>Actinomycetes</taxon>
        <taxon>Pseudonocardiales</taxon>
        <taxon>Pseudonocardiaceae</taxon>
        <taxon>Saccharomonospora</taxon>
    </lineage>
</organism>
<dbReference type="Pfam" id="PF14219">
    <property type="entry name" value="DUF4328"/>
    <property type="match status" value="1"/>
</dbReference>
<dbReference type="RefSeq" id="WP_005452608.1">
    <property type="nucleotide sequence ID" value="NZ_CM001440.1"/>
</dbReference>
<dbReference type="InterPro" id="IPR025565">
    <property type="entry name" value="DUF4328"/>
</dbReference>
<feature type="transmembrane region" description="Helical" evidence="2">
    <location>
        <begin position="257"/>
        <end position="279"/>
    </location>
</feature>
<proteinExistence type="predicted"/>
<dbReference type="eggNOG" id="ENOG50330DI">
    <property type="taxonomic scope" value="Bacteria"/>
</dbReference>
<feature type="transmembrane region" description="Helical" evidence="2">
    <location>
        <begin position="224"/>
        <end position="245"/>
    </location>
</feature>
<keyword evidence="5" id="KW-1185">Reference proteome</keyword>
<gene>
    <name evidence="4" type="ORF">SaccyDRAFT_0113</name>
</gene>